<evidence type="ECO:0000313" key="2">
    <source>
        <dbReference type="Proteomes" id="UP000789366"/>
    </source>
</evidence>
<protein>
    <submittedName>
        <fullName evidence="1">8469_t:CDS:1</fullName>
    </submittedName>
</protein>
<accession>A0ACA9NMT4</accession>
<sequence length="99" mass="11702">MPNQCQKKKKFYNIPVYVFTSACTYISENILKESITLYNDMPRSKIEQILDFYKKKAAYNYVTPLELIEDSCFIEQQICEYVVQITKKDGSEYKTTTIK</sequence>
<evidence type="ECO:0000313" key="1">
    <source>
        <dbReference type="EMBL" id="CAG8657343.1"/>
    </source>
</evidence>
<keyword evidence="2" id="KW-1185">Reference proteome</keyword>
<name>A0ACA9NMT4_9GLOM</name>
<dbReference type="EMBL" id="CAJVPW010014885">
    <property type="protein sequence ID" value="CAG8657343.1"/>
    <property type="molecule type" value="Genomic_DNA"/>
</dbReference>
<organism evidence="1 2">
    <name type="scientific">Cetraspora pellucida</name>
    <dbReference type="NCBI Taxonomy" id="1433469"/>
    <lineage>
        <taxon>Eukaryota</taxon>
        <taxon>Fungi</taxon>
        <taxon>Fungi incertae sedis</taxon>
        <taxon>Mucoromycota</taxon>
        <taxon>Glomeromycotina</taxon>
        <taxon>Glomeromycetes</taxon>
        <taxon>Diversisporales</taxon>
        <taxon>Gigasporaceae</taxon>
        <taxon>Cetraspora</taxon>
    </lineage>
</organism>
<dbReference type="Proteomes" id="UP000789366">
    <property type="component" value="Unassembled WGS sequence"/>
</dbReference>
<proteinExistence type="predicted"/>
<reference evidence="1" key="1">
    <citation type="submission" date="2021-06" db="EMBL/GenBank/DDBJ databases">
        <authorList>
            <person name="Kallberg Y."/>
            <person name="Tangrot J."/>
            <person name="Rosling A."/>
        </authorList>
    </citation>
    <scope>NUCLEOTIDE SEQUENCE</scope>
    <source>
        <strain evidence="1">28 12/20/2015</strain>
    </source>
</reference>
<gene>
    <name evidence="1" type="ORF">SPELUC_LOCUS9138</name>
</gene>
<comment type="caution">
    <text evidence="1">The sequence shown here is derived from an EMBL/GenBank/DDBJ whole genome shotgun (WGS) entry which is preliminary data.</text>
</comment>